<comment type="caution">
    <text evidence="2">The sequence shown here is derived from an EMBL/GenBank/DDBJ whole genome shotgun (WGS) entry which is preliminary data.</text>
</comment>
<keyword evidence="1" id="KW-1133">Transmembrane helix</keyword>
<dbReference type="Proteomes" id="UP000271937">
    <property type="component" value="Unassembled WGS sequence"/>
</dbReference>
<evidence type="ECO:0008006" key="4">
    <source>
        <dbReference type="Google" id="ProtNLM"/>
    </source>
</evidence>
<dbReference type="AlphaFoldDB" id="A0A3P3W5D6"/>
<dbReference type="RefSeq" id="WP_125013410.1">
    <property type="nucleotide sequence ID" value="NZ_RQVR01000015.1"/>
</dbReference>
<feature type="transmembrane region" description="Helical" evidence="1">
    <location>
        <begin position="122"/>
        <end position="144"/>
    </location>
</feature>
<evidence type="ECO:0000313" key="3">
    <source>
        <dbReference type="Proteomes" id="UP000271937"/>
    </source>
</evidence>
<keyword evidence="1" id="KW-0812">Transmembrane</keyword>
<keyword evidence="3" id="KW-1185">Reference proteome</keyword>
<accession>A0A3P3W5D6</accession>
<gene>
    <name evidence="2" type="ORF">EG849_12415</name>
</gene>
<evidence type="ECO:0000256" key="1">
    <source>
        <dbReference type="SAM" id="Phobius"/>
    </source>
</evidence>
<organism evidence="2 3">
    <name type="scientific">Flavobacterium macacae</name>
    <dbReference type="NCBI Taxonomy" id="2488993"/>
    <lineage>
        <taxon>Bacteria</taxon>
        <taxon>Pseudomonadati</taxon>
        <taxon>Bacteroidota</taxon>
        <taxon>Flavobacteriia</taxon>
        <taxon>Flavobacteriales</taxon>
        <taxon>Flavobacteriaceae</taxon>
        <taxon>Flavobacterium</taxon>
    </lineage>
</organism>
<feature type="transmembrane region" description="Helical" evidence="1">
    <location>
        <begin position="71"/>
        <end position="93"/>
    </location>
</feature>
<dbReference type="OrthoDB" id="709028at2"/>
<feature type="transmembrane region" description="Helical" evidence="1">
    <location>
        <begin position="164"/>
        <end position="190"/>
    </location>
</feature>
<reference evidence="2 3" key="1">
    <citation type="submission" date="2018-11" db="EMBL/GenBank/DDBJ databases">
        <title>Flavobacterium sp. nov., YIM 102600 draft genome.</title>
        <authorList>
            <person name="Li G."/>
            <person name="Jiang Y."/>
        </authorList>
    </citation>
    <scope>NUCLEOTIDE SEQUENCE [LARGE SCALE GENOMIC DNA]</scope>
    <source>
        <strain evidence="2 3">YIM 102600</strain>
    </source>
</reference>
<proteinExistence type="predicted"/>
<feature type="transmembrane region" description="Helical" evidence="1">
    <location>
        <begin position="37"/>
        <end position="59"/>
    </location>
</feature>
<keyword evidence="1" id="KW-0472">Membrane</keyword>
<protein>
    <recommendedName>
        <fullName evidence="4">Beta-carotene 15,15'-monooxygenase</fullName>
    </recommendedName>
</protein>
<evidence type="ECO:0000313" key="2">
    <source>
        <dbReference type="EMBL" id="RRJ89587.1"/>
    </source>
</evidence>
<sequence length="213" mass="25041">MEELDLLKKDWKKNENSFTQVSENEIYKMIHRNSSSVVKWIMIIGILEFLFLTGLGFYFADDSYTKSLEKFHIDTLMTILTFVNYAVCIGFIFHFYKNFKNISTTDSSRMLMKNILKARKTVKYYVAYNLSMACIIFIIILISSCIYDETTINTISKINSQENAILTWAGFIGGILFVLALLLGLFWLFYKLIYGFLLRKLYRNYQELKKIDL</sequence>
<name>A0A3P3W5D6_9FLAO</name>
<dbReference type="EMBL" id="RQVR01000015">
    <property type="protein sequence ID" value="RRJ89587.1"/>
    <property type="molecule type" value="Genomic_DNA"/>
</dbReference>